<dbReference type="Pfam" id="PF14655">
    <property type="entry name" value="RAB3GAP2_N"/>
    <property type="match status" value="1"/>
</dbReference>
<evidence type="ECO:0000259" key="2">
    <source>
        <dbReference type="Pfam" id="PF14655"/>
    </source>
</evidence>
<feature type="domain" description="Rab3-GAP regulatory subunit N-terminal" evidence="2">
    <location>
        <begin position="163"/>
        <end position="359"/>
    </location>
</feature>
<keyword evidence="1" id="KW-0812">Transmembrane</keyword>
<dbReference type="InterPro" id="IPR026059">
    <property type="entry name" value="Rab3GAP2"/>
</dbReference>
<name>A0A5K3EVE3_MESCO</name>
<keyword evidence="1" id="KW-0472">Membrane</keyword>
<reference evidence="3" key="1">
    <citation type="submission" date="2019-11" db="UniProtKB">
        <authorList>
            <consortium name="WormBaseParasite"/>
        </authorList>
    </citation>
    <scope>IDENTIFICATION</scope>
</reference>
<proteinExistence type="predicted"/>
<feature type="transmembrane region" description="Helical" evidence="1">
    <location>
        <begin position="103"/>
        <end position="125"/>
    </location>
</feature>
<organism evidence="3">
    <name type="scientific">Mesocestoides corti</name>
    <name type="common">Flatworm</name>
    <dbReference type="NCBI Taxonomy" id="53468"/>
    <lineage>
        <taxon>Eukaryota</taxon>
        <taxon>Metazoa</taxon>
        <taxon>Spiralia</taxon>
        <taxon>Lophotrochozoa</taxon>
        <taxon>Platyhelminthes</taxon>
        <taxon>Cestoda</taxon>
        <taxon>Eucestoda</taxon>
        <taxon>Cyclophyllidea</taxon>
        <taxon>Mesocestoididae</taxon>
        <taxon>Mesocestoides</taxon>
    </lineage>
</organism>
<dbReference type="AlphaFoldDB" id="A0A5K3EVE3"/>
<dbReference type="InterPro" id="IPR032839">
    <property type="entry name" value="RAB3GAP_N"/>
</dbReference>
<evidence type="ECO:0000256" key="1">
    <source>
        <dbReference type="SAM" id="Phobius"/>
    </source>
</evidence>
<keyword evidence="1" id="KW-1133">Transmembrane helix</keyword>
<protein>
    <submittedName>
        <fullName evidence="3">RAB3GAP2_N domain-containing protein</fullName>
    </submittedName>
</protein>
<evidence type="ECO:0000313" key="3">
    <source>
        <dbReference type="WBParaSite" id="MCU_003420-RC"/>
    </source>
</evidence>
<dbReference type="PANTHER" id="PTHR12472:SF0">
    <property type="entry name" value="RAB3 GTPASE-ACTIVATING PROTEIN NON-CATALYTIC SUBUNIT"/>
    <property type="match status" value="1"/>
</dbReference>
<dbReference type="PANTHER" id="PTHR12472">
    <property type="entry name" value="RAB3-GAP REGULATORY DOMAIN"/>
    <property type="match status" value="1"/>
</dbReference>
<dbReference type="WBParaSite" id="MCU_003420-RC">
    <property type="protein sequence ID" value="MCU_003420-RC"/>
    <property type="gene ID" value="MCU_003420"/>
</dbReference>
<sequence>HQLISVHSFKIDGLQTDTFKLSSQCAHCVQGLIVLNERNNDGKLSCNSLILPAKLFGGLTHLTLTGKDNGCVVVNEHVTNLEFSFRIRFTSVKDISFNPIYKIVLFLYIDCVVTIPLSVFTLVIGDLLNGKDITNLTVDLPIVVHYNPNSESEVSAVQCIDKPLCEFDMLVENSVSLSPEENFSPPHHAVHFAVVAKNPYISFFESNSKKSLSSMPEEYHVIKERVKDIAHRLRGRFKPYWMDSESGPCYVWPGNPNWTLKKIYGLADTTRTALPATFSVSSDLKLAAITDNQCRVTLIDLHKGIALRFWKGCKEAQTCFVDADEGFAPAGRLPRRGSFMLMYLPYSNTLELWSLIHGPLLKSWSIDGPLRFVPSLAKSLCTYLKRFSVLAIIGNDNLLGLKFSLDLWFPHTKEASDFKRFASLRNWINSKAFKSCLHSDQINTVARLENEFQGFSLPDWFLKALWIVLTSKSSGLLDWISQKLANKDLLGTLTLSESQKCAFQKHLNVVRSLIAFYQSLSEAYERQSLQGAAPTPDSTNAFITPVASLFRQCVKASELPKLLPPSVFFRAAAHTRLFRPAATRGSQASKGQSYHKCAAYEAILGRAIFAPYFQGTVPAKSFLLLIDTAPIPFDYLLVLASRYLVTIRPIADLLQITQLTEVLYKRHPRKLALVFVELYQIILSSRNYACGLAICSALIGAAEEPSLHSQASSDVDDDVDTSPVTSPLQASRGDLQLRAEHLQDMVVFHHCLTAFRQSYSPPSWNARACSVRRILQSGPDYFTNEFARHLAPSRLKPSELVDIYRYFGGRNSPPCEKEFADHFHAMCQRLPLSFEVNRVLVCAAWRLVRQLASPWTRLGRAEKFSHLSRVADFLSNTSNAGHGLAFVVASQCHECPLPQLLKQHSTSLQSNDFTKPVNDAALLQEAMSLCQFFKEFRQVSIAANEGNLLLRDERWDSRQRLVCPGGELQESKETRPRTDSAFPLDKVAAGDGDAGPPFHALDAWFQFSVIHAAILALGLPDDEPARCPVHLLSAAQWEDCNGLHLPVWTHSVHNANQKSPPMSLKQRRRAFLDWLLRGLAGNANLRTEYPAFLSSAFSLASAWDLPTSAARLFYVVSLYENWADRDAEESRSMVRDSYTLANSLFYVLAARICEIDKQMSGRILVDASENLAVFLSCLKSDASLTGSQPSFVEQTQNAWKLIDFLIEHLPVESNQRVFTLELRDLLQEALQH</sequence>
<accession>A0A5K3EVE3</accession>